<accession>A0AAE1LLU8</accession>
<evidence type="ECO:0000313" key="1">
    <source>
        <dbReference type="EMBL" id="KAK3924230.1"/>
    </source>
</evidence>
<protein>
    <submittedName>
        <fullName evidence="1">Translation initiation factor IF-2</fullName>
    </submittedName>
</protein>
<reference evidence="1" key="1">
    <citation type="submission" date="2021-07" db="EMBL/GenBank/DDBJ databases">
        <authorList>
            <person name="Catto M.A."/>
            <person name="Jacobson A."/>
            <person name="Kennedy G."/>
            <person name="Labadie P."/>
            <person name="Hunt B.G."/>
            <person name="Srinivasan R."/>
        </authorList>
    </citation>
    <scope>NUCLEOTIDE SEQUENCE</scope>
    <source>
        <strain evidence="1">PL_HMW_Pooled</strain>
        <tissue evidence="1">Head</tissue>
    </source>
</reference>
<comment type="caution">
    <text evidence="1">The sequence shown here is derived from an EMBL/GenBank/DDBJ whole genome shotgun (WGS) entry which is preliminary data.</text>
</comment>
<reference evidence="1" key="2">
    <citation type="journal article" date="2023" name="BMC Genomics">
        <title>Pest status, molecular evolution, and epigenetic factors derived from the genome assembly of Frankliniella fusca, a thysanopteran phytovirus vector.</title>
        <authorList>
            <person name="Catto M.A."/>
            <person name="Labadie P.E."/>
            <person name="Jacobson A.L."/>
            <person name="Kennedy G.G."/>
            <person name="Srinivasan R."/>
            <person name="Hunt B.G."/>
        </authorList>
    </citation>
    <scope>NUCLEOTIDE SEQUENCE</scope>
    <source>
        <strain evidence="1">PL_HMW_Pooled</strain>
    </source>
</reference>
<dbReference type="Proteomes" id="UP001219518">
    <property type="component" value="Unassembled WGS sequence"/>
</dbReference>
<name>A0AAE1LLU8_9NEOP</name>
<dbReference type="GO" id="GO:0003743">
    <property type="term" value="F:translation initiation factor activity"/>
    <property type="evidence" value="ECO:0007669"/>
    <property type="project" value="UniProtKB-KW"/>
</dbReference>
<keyword evidence="1" id="KW-0396">Initiation factor</keyword>
<gene>
    <name evidence="1" type="ORF">KUF71_002501</name>
</gene>
<dbReference type="EMBL" id="JAHWGI010001169">
    <property type="protein sequence ID" value="KAK3924230.1"/>
    <property type="molecule type" value="Genomic_DNA"/>
</dbReference>
<organism evidence="1 2">
    <name type="scientific">Frankliniella fusca</name>
    <dbReference type="NCBI Taxonomy" id="407009"/>
    <lineage>
        <taxon>Eukaryota</taxon>
        <taxon>Metazoa</taxon>
        <taxon>Ecdysozoa</taxon>
        <taxon>Arthropoda</taxon>
        <taxon>Hexapoda</taxon>
        <taxon>Insecta</taxon>
        <taxon>Pterygota</taxon>
        <taxon>Neoptera</taxon>
        <taxon>Paraneoptera</taxon>
        <taxon>Thysanoptera</taxon>
        <taxon>Terebrantia</taxon>
        <taxon>Thripoidea</taxon>
        <taxon>Thripidae</taxon>
        <taxon>Frankliniella</taxon>
    </lineage>
</organism>
<keyword evidence="2" id="KW-1185">Reference proteome</keyword>
<proteinExistence type="predicted"/>
<sequence>MVNEQNPPRPSSVVTQPAPFTFVPAEWKAWKTRWDQFYRLTAMKDLTAEQQQKKVYATVMAKFEALYPDKKNTAYV</sequence>
<evidence type="ECO:0000313" key="2">
    <source>
        <dbReference type="Proteomes" id="UP001219518"/>
    </source>
</evidence>
<dbReference type="AlphaFoldDB" id="A0AAE1LLU8"/>
<keyword evidence="1" id="KW-0648">Protein biosynthesis</keyword>